<keyword evidence="7" id="KW-1185">Reference proteome</keyword>
<gene>
    <name evidence="6" type="ORF">ODALV1_LOCUS11231</name>
</gene>
<accession>A0ABP1QH28</accession>
<evidence type="ECO:0000256" key="3">
    <source>
        <dbReference type="ARBA" id="ARBA00037883"/>
    </source>
</evidence>
<dbReference type="Proteomes" id="UP001642540">
    <property type="component" value="Unassembled WGS sequence"/>
</dbReference>
<comment type="pathway">
    <text evidence="3">Phospholipid metabolism; phosphatidylethanolamine biosynthesis; phosphatidylethanolamine from ethanolamine: step 1/3.</text>
</comment>
<dbReference type="InterPro" id="IPR011009">
    <property type="entry name" value="Kinase-like_dom_sf"/>
</dbReference>
<organism evidence="6 7">
    <name type="scientific">Orchesella dallaii</name>
    <dbReference type="NCBI Taxonomy" id="48710"/>
    <lineage>
        <taxon>Eukaryota</taxon>
        <taxon>Metazoa</taxon>
        <taxon>Ecdysozoa</taxon>
        <taxon>Arthropoda</taxon>
        <taxon>Hexapoda</taxon>
        <taxon>Collembola</taxon>
        <taxon>Entomobryomorpha</taxon>
        <taxon>Entomobryoidea</taxon>
        <taxon>Orchesellidae</taxon>
        <taxon>Orchesellinae</taxon>
        <taxon>Orchesella</taxon>
    </lineage>
</organism>
<evidence type="ECO:0000256" key="5">
    <source>
        <dbReference type="ARBA" id="ARBA00038874"/>
    </source>
</evidence>
<comment type="similarity">
    <text evidence="4">Belongs to the choline/ethanolamine kinase family.</text>
</comment>
<proteinExistence type="inferred from homology"/>
<sequence length="418" mass="47974">MFSVARNRLSSSILLPFVRRMMSKVPCIPVRIDEQSIPTGAKEVLRIVRPQWTSINGESNIKSKVFTDGLSNKLVGFFVDENKEDVVIVKVFGTNTDVMIDRKAEIETMRLLHERKCGAEVYATFDNGICYQYMNGVTLEVDDCQDPEIFPLVAAEMAKMHSDIGKGQHQNLKVSQSNKSHLENAHLVSVNGTKCASNGVEKNHSQNGEDQNKSQIWNKLRQINKLGEEILMSDPEFRKKLENVGVVPGWASDAINELESILESQDMPVTFCHNDLIPRNIVYDEDKEKITFIDVEYAMYNYAAFDVANHFLEFAGIDQIDYSKCPNVAFRHEWIKEYLKNLKLEHYAEEITVEKYDLWVQFCTPASHLFWGVWGIYQAKHSTIDFDYIGYVGLRFSEYRKLIDNLRNLSSIRDDKSA</sequence>
<evidence type="ECO:0000313" key="6">
    <source>
        <dbReference type="EMBL" id="CAL8102729.1"/>
    </source>
</evidence>
<keyword evidence="1" id="KW-0443">Lipid metabolism</keyword>
<evidence type="ECO:0000313" key="7">
    <source>
        <dbReference type="Proteomes" id="UP001642540"/>
    </source>
</evidence>
<dbReference type="Pfam" id="PF01633">
    <property type="entry name" value="Choline_kinase"/>
    <property type="match status" value="1"/>
</dbReference>
<keyword evidence="1" id="KW-0594">Phospholipid biosynthesis</keyword>
<name>A0ABP1QH28_9HEXA</name>
<dbReference type="EC" id="2.7.1.82" evidence="5"/>
<protein>
    <recommendedName>
        <fullName evidence="5">ethanolamine kinase</fullName>
        <ecNumber evidence="5">2.7.1.82</ecNumber>
    </recommendedName>
</protein>
<keyword evidence="2" id="KW-1208">Phospholipid metabolism</keyword>
<dbReference type="Gene3D" id="3.90.1200.10">
    <property type="match status" value="1"/>
</dbReference>
<evidence type="ECO:0000256" key="2">
    <source>
        <dbReference type="ARBA" id="ARBA00023264"/>
    </source>
</evidence>
<comment type="caution">
    <text evidence="6">The sequence shown here is derived from an EMBL/GenBank/DDBJ whole genome shotgun (WGS) entry which is preliminary data.</text>
</comment>
<dbReference type="PANTHER" id="PTHR22603">
    <property type="entry name" value="CHOLINE/ETHANOALAMINE KINASE"/>
    <property type="match status" value="1"/>
</dbReference>
<dbReference type="EMBL" id="CAXLJM020000034">
    <property type="protein sequence ID" value="CAL8102729.1"/>
    <property type="molecule type" value="Genomic_DNA"/>
</dbReference>
<evidence type="ECO:0000256" key="4">
    <source>
        <dbReference type="ARBA" id="ARBA00038211"/>
    </source>
</evidence>
<evidence type="ECO:0000256" key="1">
    <source>
        <dbReference type="ARBA" id="ARBA00023209"/>
    </source>
</evidence>
<dbReference type="Gene3D" id="3.30.200.20">
    <property type="entry name" value="Phosphorylase Kinase, domain 1"/>
    <property type="match status" value="1"/>
</dbReference>
<dbReference type="SUPFAM" id="SSF56112">
    <property type="entry name" value="Protein kinase-like (PK-like)"/>
    <property type="match status" value="1"/>
</dbReference>
<dbReference type="PANTHER" id="PTHR22603:SF66">
    <property type="entry name" value="ETHANOLAMINE KINASE"/>
    <property type="match status" value="1"/>
</dbReference>
<dbReference type="CDD" id="cd05157">
    <property type="entry name" value="ETNK_euk"/>
    <property type="match status" value="1"/>
</dbReference>
<reference evidence="6 7" key="1">
    <citation type="submission" date="2024-08" db="EMBL/GenBank/DDBJ databases">
        <authorList>
            <person name="Cucini C."/>
            <person name="Frati F."/>
        </authorList>
    </citation>
    <scope>NUCLEOTIDE SEQUENCE [LARGE SCALE GENOMIC DNA]</scope>
</reference>
<keyword evidence="1" id="KW-0444">Lipid biosynthesis</keyword>